<organism evidence="2 3">
    <name type="scientific">Dendrothele bispora (strain CBS 962.96)</name>
    <dbReference type="NCBI Taxonomy" id="1314807"/>
    <lineage>
        <taxon>Eukaryota</taxon>
        <taxon>Fungi</taxon>
        <taxon>Dikarya</taxon>
        <taxon>Basidiomycota</taxon>
        <taxon>Agaricomycotina</taxon>
        <taxon>Agaricomycetes</taxon>
        <taxon>Agaricomycetidae</taxon>
        <taxon>Agaricales</taxon>
        <taxon>Agaricales incertae sedis</taxon>
        <taxon>Dendrothele</taxon>
    </lineage>
</organism>
<sequence>MPTKTKCIYLVGPSSTGKTTLCNALAAKLTLPKSCIVSEVAREVLRTQGFTRKDIGLLEMQRAIMEAHLKRESEASEENDILLCDRSAIDPIAYAVLTTKDESHAKERMSILTSSGEFQMALERYRSSLFILLLPVEEWLEDDGIRSLEDQDRCAEVFKRVLGELGIEYKELGPNLKDLARRVDFVLNEISILEELK</sequence>
<name>A0A4S8LD54_DENBC</name>
<dbReference type="AlphaFoldDB" id="A0A4S8LD54"/>
<dbReference type="InterPro" id="IPR027417">
    <property type="entry name" value="P-loop_NTPase"/>
</dbReference>
<proteinExistence type="predicted"/>
<accession>A0A4S8LD54</accession>
<gene>
    <name evidence="2" type="ORF">K435DRAFT_731257</name>
</gene>
<feature type="domain" description="NadR/Ttd14 AAA" evidence="1">
    <location>
        <begin position="8"/>
        <end position="172"/>
    </location>
</feature>
<dbReference type="Proteomes" id="UP000297245">
    <property type="component" value="Unassembled WGS sequence"/>
</dbReference>
<evidence type="ECO:0000259" key="1">
    <source>
        <dbReference type="Pfam" id="PF13521"/>
    </source>
</evidence>
<dbReference type="InterPro" id="IPR038727">
    <property type="entry name" value="NadR/Ttd14_AAA_dom"/>
</dbReference>
<protein>
    <recommendedName>
        <fullName evidence="1">NadR/Ttd14 AAA domain-containing protein</fullName>
    </recommendedName>
</protein>
<dbReference type="SUPFAM" id="SSF52540">
    <property type="entry name" value="P-loop containing nucleoside triphosphate hydrolases"/>
    <property type="match status" value="1"/>
</dbReference>
<evidence type="ECO:0000313" key="3">
    <source>
        <dbReference type="Proteomes" id="UP000297245"/>
    </source>
</evidence>
<dbReference type="OrthoDB" id="6118920at2759"/>
<reference evidence="2 3" key="1">
    <citation type="journal article" date="2019" name="Nat. Ecol. Evol.">
        <title>Megaphylogeny resolves global patterns of mushroom evolution.</title>
        <authorList>
            <person name="Varga T."/>
            <person name="Krizsan K."/>
            <person name="Foldi C."/>
            <person name="Dima B."/>
            <person name="Sanchez-Garcia M."/>
            <person name="Sanchez-Ramirez S."/>
            <person name="Szollosi G.J."/>
            <person name="Szarkandi J.G."/>
            <person name="Papp V."/>
            <person name="Albert L."/>
            <person name="Andreopoulos W."/>
            <person name="Angelini C."/>
            <person name="Antonin V."/>
            <person name="Barry K.W."/>
            <person name="Bougher N.L."/>
            <person name="Buchanan P."/>
            <person name="Buyck B."/>
            <person name="Bense V."/>
            <person name="Catcheside P."/>
            <person name="Chovatia M."/>
            <person name="Cooper J."/>
            <person name="Damon W."/>
            <person name="Desjardin D."/>
            <person name="Finy P."/>
            <person name="Geml J."/>
            <person name="Haridas S."/>
            <person name="Hughes K."/>
            <person name="Justo A."/>
            <person name="Karasinski D."/>
            <person name="Kautmanova I."/>
            <person name="Kiss B."/>
            <person name="Kocsube S."/>
            <person name="Kotiranta H."/>
            <person name="LaButti K.M."/>
            <person name="Lechner B.E."/>
            <person name="Liimatainen K."/>
            <person name="Lipzen A."/>
            <person name="Lukacs Z."/>
            <person name="Mihaltcheva S."/>
            <person name="Morgado L.N."/>
            <person name="Niskanen T."/>
            <person name="Noordeloos M.E."/>
            <person name="Ohm R.A."/>
            <person name="Ortiz-Santana B."/>
            <person name="Ovrebo C."/>
            <person name="Racz N."/>
            <person name="Riley R."/>
            <person name="Savchenko A."/>
            <person name="Shiryaev A."/>
            <person name="Soop K."/>
            <person name="Spirin V."/>
            <person name="Szebenyi C."/>
            <person name="Tomsovsky M."/>
            <person name="Tulloss R.E."/>
            <person name="Uehling J."/>
            <person name="Grigoriev I.V."/>
            <person name="Vagvolgyi C."/>
            <person name="Papp T."/>
            <person name="Martin F.M."/>
            <person name="Miettinen O."/>
            <person name="Hibbett D.S."/>
            <person name="Nagy L.G."/>
        </authorList>
    </citation>
    <scope>NUCLEOTIDE SEQUENCE [LARGE SCALE GENOMIC DNA]</scope>
    <source>
        <strain evidence="2 3">CBS 962.96</strain>
    </source>
</reference>
<keyword evidence="3" id="KW-1185">Reference proteome</keyword>
<evidence type="ECO:0000313" key="2">
    <source>
        <dbReference type="EMBL" id="THU86804.1"/>
    </source>
</evidence>
<dbReference type="Pfam" id="PF13521">
    <property type="entry name" value="AAA_28"/>
    <property type="match status" value="1"/>
</dbReference>
<dbReference type="Gene3D" id="3.40.50.300">
    <property type="entry name" value="P-loop containing nucleotide triphosphate hydrolases"/>
    <property type="match status" value="1"/>
</dbReference>
<dbReference type="EMBL" id="ML179480">
    <property type="protein sequence ID" value="THU86804.1"/>
    <property type="molecule type" value="Genomic_DNA"/>
</dbReference>